<dbReference type="InterPro" id="IPR016197">
    <property type="entry name" value="Chromo-like_dom_sf"/>
</dbReference>
<evidence type="ECO:0000313" key="2">
    <source>
        <dbReference type="Proteomes" id="UP000807025"/>
    </source>
</evidence>
<protein>
    <recommendedName>
        <fullName evidence="3">Chromo domain-containing protein</fullName>
    </recommendedName>
</protein>
<comment type="caution">
    <text evidence="1">The sequence shown here is derived from an EMBL/GenBank/DDBJ whole genome shotgun (WGS) entry which is preliminary data.</text>
</comment>
<dbReference type="SUPFAM" id="SSF54160">
    <property type="entry name" value="Chromo domain-like"/>
    <property type="match status" value="1"/>
</dbReference>
<feature type="non-terminal residue" evidence="1">
    <location>
        <position position="89"/>
    </location>
</feature>
<reference evidence="1" key="1">
    <citation type="submission" date="2020-11" db="EMBL/GenBank/DDBJ databases">
        <authorList>
            <consortium name="DOE Joint Genome Institute"/>
            <person name="Ahrendt S."/>
            <person name="Riley R."/>
            <person name="Andreopoulos W."/>
            <person name="Labutti K."/>
            <person name="Pangilinan J."/>
            <person name="Ruiz-Duenas F.J."/>
            <person name="Barrasa J.M."/>
            <person name="Sanchez-Garcia M."/>
            <person name="Camarero S."/>
            <person name="Miyauchi S."/>
            <person name="Serrano A."/>
            <person name="Linde D."/>
            <person name="Babiker R."/>
            <person name="Drula E."/>
            <person name="Ayuso-Fernandez I."/>
            <person name="Pacheco R."/>
            <person name="Padilla G."/>
            <person name="Ferreira P."/>
            <person name="Barriuso J."/>
            <person name="Kellner H."/>
            <person name="Castanera R."/>
            <person name="Alfaro M."/>
            <person name="Ramirez L."/>
            <person name="Pisabarro A.G."/>
            <person name="Kuo A."/>
            <person name="Tritt A."/>
            <person name="Lipzen A."/>
            <person name="He G."/>
            <person name="Yan M."/>
            <person name="Ng V."/>
            <person name="Cullen D."/>
            <person name="Martin F."/>
            <person name="Rosso M.-N."/>
            <person name="Henrissat B."/>
            <person name="Hibbett D."/>
            <person name="Martinez A.T."/>
            <person name="Grigoriev I.V."/>
        </authorList>
    </citation>
    <scope>NUCLEOTIDE SEQUENCE</scope>
    <source>
        <strain evidence="1">ATCC 90797</strain>
    </source>
</reference>
<evidence type="ECO:0008006" key="3">
    <source>
        <dbReference type="Google" id="ProtNLM"/>
    </source>
</evidence>
<dbReference type="EMBL" id="MU154535">
    <property type="protein sequence ID" value="KAF9498922.1"/>
    <property type="molecule type" value="Genomic_DNA"/>
</dbReference>
<keyword evidence="2" id="KW-1185">Reference proteome</keyword>
<dbReference type="Proteomes" id="UP000807025">
    <property type="component" value="Unassembled WGS sequence"/>
</dbReference>
<proteinExistence type="predicted"/>
<evidence type="ECO:0000313" key="1">
    <source>
        <dbReference type="EMBL" id="KAF9498922.1"/>
    </source>
</evidence>
<accession>A0A9P6DBS3</accession>
<sequence>IHNAFHASLLHAHVPNDNCLFPGRLHNQVTDDPNAPDTEWAVSKILNHQGLKTDAMFQVEWMSGDVTWLPYHQVNHLQALKAYLEALGV</sequence>
<feature type="non-terminal residue" evidence="1">
    <location>
        <position position="1"/>
    </location>
</feature>
<dbReference type="Gene3D" id="2.40.50.40">
    <property type="match status" value="1"/>
</dbReference>
<dbReference type="AlphaFoldDB" id="A0A9P6DBS3"/>
<dbReference type="OrthoDB" id="3211671at2759"/>
<organism evidence="1 2">
    <name type="scientific">Pleurotus eryngii</name>
    <name type="common">Boletus of the steppes</name>
    <dbReference type="NCBI Taxonomy" id="5323"/>
    <lineage>
        <taxon>Eukaryota</taxon>
        <taxon>Fungi</taxon>
        <taxon>Dikarya</taxon>
        <taxon>Basidiomycota</taxon>
        <taxon>Agaricomycotina</taxon>
        <taxon>Agaricomycetes</taxon>
        <taxon>Agaricomycetidae</taxon>
        <taxon>Agaricales</taxon>
        <taxon>Pleurotineae</taxon>
        <taxon>Pleurotaceae</taxon>
        <taxon>Pleurotus</taxon>
    </lineage>
</organism>
<gene>
    <name evidence="1" type="ORF">BDN71DRAFT_1361801</name>
</gene>
<name>A0A9P6DBS3_PLEER</name>